<evidence type="ECO:0000313" key="4">
    <source>
        <dbReference type="Proteomes" id="UP000093514"/>
    </source>
</evidence>
<dbReference type="Gene3D" id="3.40.50.360">
    <property type="match status" value="1"/>
</dbReference>
<gene>
    <name evidence="3" type="ORF">U472_01710</name>
</gene>
<dbReference type="InterPro" id="IPR029039">
    <property type="entry name" value="Flavoprotein-like_sf"/>
</dbReference>
<dbReference type="Pfam" id="PF19583">
    <property type="entry name" value="ODP"/>
    <property type="match status" value="1"/>
</dbReference>
<reference evidence="4" key="1">
    <citation type="submission" date="2016-07" db="EMBL/GenBank/DDBJ databases">
        <authorList>
            <person name="Florea S."/>
            <person name="Webb J.S."/>
            <person name="Jaromczyk J."/>
            <person name="Schardl C.L."/>
        </authorList>
    </citation>
    <scope>NUCLEOTIDE SEQUENCE [LARGE SCALE GENOMIC DNA]</scope>
    <source>
        <strain evidence="4">Z6</strain>
    </source>
</reference>
<dbReference type="SMART" id="SM00849">
    <property type="entry name" value="Lactamase_B"/>
    <property type="match status" value="1"/>
</dbReference>
<evidence type="ECO:0000256" key="1">
    <source>
        <dbReference type="ARBA" id="ARBA00007121"/>
    </source>
</evidence>
<dbReference type="PROSITE" id="PS50902">
    <property type="entry name" value="FLAVODOXIN_LIKE"/>
    <property type="match status" value="1"/>
</dbReference>
<dbReference type="Proteomes" id="UP000093514">
    <property type="component" value="Unassembled WGS sequence"/>
</dbReference>
<dbReference type="SUPFAM" id="SSF52218">
    <property type="entry name" value="Flavoproteins"/>
    <property type="match status" value="1"/>
</dbReference>
<sequence length="396" mass="45107">MNQITSITDNIYWVGVNDRETELFEALWPLPKGVAYNSYLIVGEKVAVVDTVKNSYMNSYLRNIKGVIGDRPIDYLIINHMEPDHSGSIKAIKSEYPNIKIVGNKKTLNFVEGFYGITEDFHEVKDGDTLDLGDRQLKFYLTPMVHWPETMMTYDQQDKVLFSGDAFGGFGNLDGGIFDDELNIDFYEDEISRYFTNIVGKYSQMVLRAISKLEGVDIQTICSAHGPIWRSNPQYIIDKYVKWSNQEAEDGVVIAYGSMYSNTEKMVEATARQLAKEGIKNIRVYNVSKTHMSYIINDVWRYKGLILASCTYNTGVFPLMDNLLRFLENKKIKNKTLGLIGSYSWSGESRDRLKDFANKIGCEPVHPIIEVKCAPTEKEFDDCAILARKVAEEIKG</sequence>
<proteinExistence type="inferred from homology"/>
<dbReference type="OrthoDB" id="9807946at2"/>
<comment type="similarity">
    <text evidence="1">In the N-terminal section; belongs to the zinc metallo-hydrolase group 3 family.</text>
</comment>
<dbReference type="AlphaFoldDB" id="A0A1C0AC28"/>
<dbReference type="EMBL" id="LWDV01000006">
    <property type="protein sequence ID" value="OCL27943.1"/>
    <property type="molecule type" value="Genomic_DNA"/>
</dbReference>
<dbReference type="GO" id="GO:0009055">
    <property type="term" value="F:electron transfer activity"/>
    <property type="evidence" value="ECO:0007669"/>
    <property type="project" value="InterPro"/>
</dbReference>
<protein>
    <submittedName>
        <fullName evidence="3">Flavodoxin</fullName>
    </submittedName>
</protein>
<keyword evidence="4" id="KW-1185">Reference proteome</keyword>
<name>A0A1C0AC28_9FIRM</name>
<dbReference type="GO" id="GO:0010181">
    <property type="term" value="F:FMN binding"/>
    <property type="evidence" value="ECO:0007669"/>
    <property type="project" value="InterPro"/>
</dbReference>
<feature type="domain" description="Flavodoxin-like" evidence="2">
    <location>
        <begin position="252"/>
        <end position="391"/>
    </location>
</feature>
<dbReference type="PANTHER" id="PTHR43717:SF1">
    <property type="entry name" value="ANAEROBIC NITRIC OXIDE REDUCTASE FLAVORUBREDOXIN"/>
    <property type="match status" value="1"/>
</dbReference>
<dbReference type="PIRSF" id="PIRSF005243">
    <property type="entry name" value="ROO"/>
    <property type="match status" value="1"/>
</dbReference>
<evidence type="ECO:0000259" key="2">
    <source>
        <dbReference type="PROSITE" id="PS50902"/>
    </source>
</evidence>
<evidence type="ECO:0000313" key="3">
    <source>
        <dbReference type="EMBL" id="OCL27943.1"/>
    </source>
</evidence>
<dbReference type="GO" id="GO:0046872">
    <property type="term" value="F:metal ion binding"/>
    <property type="evidence" value="ECO:0007669"/>
    <property type="project" value="InterPro"/>
</dbReference>
<dbReference type="SUPFAM" id="SSF56281">
    <property type="entry name" value="Metallo-hydrolase/oxidoreductase"/>
    <property type="match status" value="1"/>
</dbReference>
<comment type="caution">
    <text evidence="3">The sequence shown here is derived from an EMBL/GenBank/DDBJ whole genome shotgun (WGS) entry which is preliminary data.</text>
</comment>
<dbReference type="PANTHER" id="PTHR43717">
    <property type="entry name" value="ANAEROBIC NITRIC OXIDE REDUCTASE FLAVORUBREDOXIN"/>
    <property type="match status" value="1"/>
</dbReference>
<dbReference type="InterPro" id="IPR016440">
    <property type="entry name" value="Rubredoxin-O_OxRdtase"/>
</dbReference>
<dbReference type="InterPro" id="IPR045761">
    <property type="entry name" value="ODP_dom"/>
</dbReference>
<dbReference type="GO" id="GO:0016651">
    <property type="term" value="F:oxidoreductase activity, acting on NAD(P)H"/>
    <property type="evidence" value="ECO:0007669"/>
    <property type="project" value="UniProtKB-ARBA"/>
</dbReference>
<dbReference type="Gene3D" id="3.60.15.10">
    <property type="entry name" value="Ribonuclease Z/Hydroxyacylglutathione hydrolase-like"/>
    <property type="match status" value="1"/>
</dbReference>
<organism evidence="3 4">
    <name type="scientific">Orenia metallireducens</name>
    <dbReference type="NCBI Taxonomy" id="1413210"/>
    <lineage>
        <taxon>Bacteria</taxon>
        <taxon>Bacillati</taxon>
        <taxon>Bacillota</taxon>
        <taxon>Clostridia</taxon>
        <taxon>Halanaerobiales</taxon>
        <taxon>Halobacteroidaceae</taxon>
        <taxon>Orenia</taxon>
    </lineage>
</organism>
<accession>A0A1C0AC28</accession>
<dbReference type="InterPro" id="IPR008254">
    <property type="entry name" value="Flavodoxin/NO_synth"/>
</dbReference>
<dbReference type="InterPro" id="IPR036866">
    <property type="entry name" value="RibonucZ/Hydroxyglut_hydro"/>
</dbReference>
<dbReference type="CDD" id="cd07709">
    <property type="entry name" value="flavodiiron_proteins_MBL-fold"/>
    <property type="match status" value="1"/>
</dbReference>
<dbReference type="RefSeq" id="WP_068714892.1">
    <property type="nucleotide sequence ID" value="NZ_LWDV01000006.1"/>
</dbReference>
<dbReference type="Pfam" id="PF00258">
    <property type="entry name" value="Flavodoxin_1"/>
    <property type="match status" value="1"/>
</dbReference>
<reference evidence="3 4" key="2">
    <citation type="submission" date="2016-08" db="EMBL/GenBank/DDBJ databases">
        <title>Orenia metallireducens sp. nov. strain Z6, a Novel Metal-reducing Firmicute from the Deep Subsurface.</title>
        <authorList>
            <person name="Maxim B.I."/>
            <person name="Kenneth K."/>
            <person name="Flynn T.M."/>
            <person name="Oloughlin E.J."/>
            <person name="Locke R.A."/>
            <person name="Weber J.R."/>
            <person name="Egan S.M."/>
            <person name="Mackie R.I."/>
            <person name="Cann I.K."/>
        </authorList>
    </citation>
    <scope>NUCLEOTIDE SEQUENCE [LARGE SCALE GENOMIC DNA]</scope>
    <source>
        <strain evidence="3 4">Z6</strain>
    </source>
</reference>
<dbReference type="InterPro" id="IPR001279">
    <property type="entry name" value="Metallo-B-lactamas"/>
</dbReference>